<sequence>MTVSGAGTATAAQSRVTLSGTGYQSDYGLTDLGPSDPGITVTDNLYLNVRDPALLAAEARAVSTPGSPDYGHYLTAAQTQALDQLTPGQLGIVEDWLKSAGLTVSEPNWRTLRVTGTIGQLEKAFDVTFHNYADPYPQDPYHWQIPSTDLSVPAGVSPLIFSPSDSQFPVPIAGQSSTEHSANGASGQKTGTGVNRPARLGGVSYPNTAATGTPGASSSGSSDDSCGSYWGQKQFTDLPPVNGKVPDEPPCGYTPDQLRHAYGLDKADLTGKGQNVAVITPAIDTLQQDVDTWAKKVGTQPLRPGQLTVVPTPDGSPAPTRANDAGGMIENTLDVEAVHGMAPDANIFSVGTSEAAYGSVLDSLVYTLDHTPATIVSLSVAFQTTPNLQQAYDAVYEEGAIQGVGFYYSSGDGGHDPATGTYLNPQAGADFVTGVGGTSLGVNANGSREWETGWGDSAGQLSADGKSWQPINGGIGGGAGGGWMTGQPQPWYQRGVVSGQEATGPDGKRDRVGPDVGMDADGMTGMLIGGTAISAITEPDPATWTYKERRTGGTSLSAPLFAGVQALAQQARGGKAIGFANPLLYQLSGAGAFRDITALTGPAPAAAVYTQLSATTWNWILYQALGTMPVTPPSTQTPATGPGFDTTTGLGAPTGRYLSLMRRH</sequence>
<keyword evidence="3" id="KW-0479">Metal-binding</keyword>
<dbReference type="Gene3D" id="3.40.50.200">
    <property type="entry name" value="Peptidase S8/S53 domain"/>
    <property type="match status" value="1"/>
</dbReference>
<dbReference type="Proteomes" id="UP000730482">
    <property type="component" value="Unassembled WGS sequence"/>
</dbReference>
<feature type="region of interest" description="Disordered" evidence="8">
    <location>
        <begin position="633"/>
        <end position="654"/>
    </location>
</feature>
<dbReference type="InterPro" id="IPR023828">
    <property type="entry name" value="Peptidase_S8_Ser-AS"/>
</dbReference>
<dbReference type="EMBL" id="JAAFYZ010000121">
    <property type="protein sequence ID" value="MBS2550957.1"/>
    <property type="molecule type" value="Genomic_DNA"/>
</dbReference>
<evidence type="ECO:0000256" key="4">
    <source>
        <dbReference type="ARBA" id="ARBA00022801"/>
    </source>
</evidence>
<evidence type="ECO:0000256" key="2">
    <source>
        <dbReference type="ARBA" id="ARBA00022670"/>
    </source>
</evidence>
<gene>
    <name evidence="10" type="ORF">KGQ19_29200</name>
</gene>
<accession>A0ABS5KY09</accession>
<reference evidence="10 11" key="1">
    <citation type="submission" date="2020-02" db="EMBL/GenBank/DDBJ databases">
        <title>Acidophilic actinobacteria isolated from forest soil.</title>
        <authorList>
            <person name="Golinska P."/>
        </authorList>
    </citation>
    <scope>NUCLEOTIDE SEQUENCE [LARGE SCALE GENOMIC DNA]</scope>
    <source>
        <strain evidence="10 11">NL8</strain>
    </source>
</reference>
<dbReference type="InterPro" id="IPR050819">
    <property type="entry name" value="Tripeptidyl-peptidase_I"/>
</dbReference>
<feature type="compositionally biased region" description="Polar residues" evidence="8">
    <location>
        <begin position="174"/>
        <end position="193"/>
    </location>
</feature>
<feature type="domain" description="Peptidase S53" evidence="9">
    <location>
        <begin position="252"/>
        <end position="664"/>
    </location>
</feature>
<dbReference type="InterPro" id="IPR000209">
    <property type="entry name" value="Peptidase_S8/S53_dom"/>
</dbReference>
<dbReference type="InterPro" id="IPR036852">
    <property type="entry name" value="Peptidase_S8/S53_dom_sf"/>
</dbReference>
<keyword evidence="6" id="KW-0106">Calcium</keyword>
<evidence type="ECO:0000256" key="3">
    <source>
        <dbReference type="ARBA" id="ARBA00022723"/>
    </source>
</evidence>
<evidence type="ECO:0000256" key="1">
    <source>
        <dbReference type="ARBA" id="ARBA00001913"/>
    </source>
</evidence>
<dbReference type="SUPFAM" id="SSF54897">
    <property type="entry name" value="Protease propeptides/inhibitors"/>
    <property type="match status" value="1"/>
</dbReference>
<evidence type="ECO:0000256" key="6">
    <source>
        <dbReference type="ARBA" id="ARBA00022837"/>
    </source>
</evidence>
<feature type="compositionally biased region" description="Low complexity" evidence="8">
    <location>
        <begin position="208"/>
        <end position="228"/>
    </location>
</feature>
<keyword evidence="7" id="KW-0865">Zymogen</keyword>
<dbReference type="InterPro" id="IPR030400">
    <property type="entry name" value="Sedolisin_dom"/>
</dbReference>
<dbReference type="PANTHER" id="PTHR14218:SF15">
    <property type="entry name" value="TRIPEPTIDYL-PEPTIDASE 1"/>
    <property type="match status" value="1"/>
</dbReference>
<dbReference type="PANTHER" id="PTHR14218">
    <property type="entry name" value="PROTEASE S8 TRIPEPTIDYL PEPTIDASE I CLN2"/>
    <property type="match status" value="1"/>
</dbReference>
<evidence type="ECO:0000259" key="9">
    <source>
        <dbReference type="PROSITE" id="PS51695"/>
    </source>
</evidence>
<dbReference type="Pfam" id="PF00082">
    <property type="entry name" value="Peptidase_S8"/>
    <property type="match status" value="1"/>
</dbReference>
<dbReference type="SUPFAM" id="SSF52743">
    <property type="entry name" value="Subtilisin-like"/>
    <property type="match status" value="1"/>
</dbReference>
<feature type="region of interest" description="Disordered" evidence="8">
    <location>
        <begin position="172"/>
        <end position="232"/>
    </location>
</feature>
<dbReference type="CDD" id="cd04056">
    <property type="entry name" value="Peptidases_S53"/>
    <property type="match status" value="1"/>
</dbReference>
<dbReference type="PROSITE" id="PS51695">
    <property type="entry name" value="SEDOLISIN"/>
    <property type="match status" value="1"/>
</dbReference>
<keyword evidence="4" id="KW-0378">Hydrolase</keyword>
<dbReference type="RefSeq" id="WP_212014775.1">
    <property type="nucleotide sequence ID" value="NZ_JAAFYZ010000121.1"/>
</dbReference>
<evidence type="ECO:0000256" key="7">
    <source>
        <dbReference type="ARBA" id="ARBA00023145"/>
    </source>
</evidence>
<dbReference type="SMART" id="SM00944">
    <property type="entry name" value="Pro-kuma_activ"/>
    <property type="match status" value="1"/>
</dbReference>
<dbReference type="PROSITE" id="PS00138">
    <property type="entry name" value="SUBTILASE_SER"/>
    <property type="match status" value="1"/>
</dbReference>
<comment type="caution">
    <text evidence="10">The sequence shown here is derived from an EMBL/GenBank/DDBJ whole genome shotgun (WGS) entry which is preliminary data.</text>
</comment>
<keyword evidence="2" id="KW-0645">Protease</keyword>
<evidence type="ECO:0000313" key="11">
    <source>
        <dbReference type="Proteomes" id="UP000730482"/>
    </source>
</evidence>
<dbReference type="CDD" id="cd11377">
    <property type="entry name" value="Pro-peptidase_S53"/>
    <property type="match status" value="1"/>
</dbReference>
<keyword evidence="11" id="KW-1185">Reference proteome</keyword>
<proteinExistence type="predicted"/>
<keyword evidence="5" id="KW-0720">Serine protease</keyword>
<name>A0ABS5KY09_9ACTN</name>
<evidence type="ECO:0000256" key="8">
    <source>
        <dbReference type="SAM" id="MobiDB-lite"/>
    </source>
</evidence>
<dbReference type="PRINTS" id="PR00723">
    <property type="entry name" value="SUBTILISIN"/>
</dbReference>
<dbReference type="InterPro" id="IPR015366">
    <property type="entry name" value="S53_propep"/>
</dbReference>
<organism evidence="10 11">
    <name type="scientific">Catenulispora pinistramenti</name>
    <dbReference type="NCBI Taxonomy" id="2705254"/>
    <lineage>
        <taxon>Bacteria</taxon>
        <taxon>Bacillati</taxon>
        <taxon>Actinomycetota</taxon>
        <taxon>Actinomycetes</taxon>
        <taxon>Catenulisporales</taxon>
        <taxon>Catenulisporaceae</taxon>
        <taxon>Catenulispora</taxon>
    </lineage>
</organism>
<evidence type="ECO:0000313" key="10">
    <source>
        <dbReference type="EMBL" id="MBS2550957.1"/>
    </source>
</evidence>
<dbReference type="Pfam" id="PF09286">
    <property type="entry name" value="Pro-kuma_activ"/>
    <property type="match status" value="1"/>
</dbReference>
<feature type="compositionally biased region" description="Polar residues" evidence="8">
    <location>
        <begin position="633"/>
        <end position="649"/>
    </location>
</feature>
<dbReference type="InterPro" id="IPR015500">
    <property type="entry name" value="Peptidase_S8_subtilisin-rel"/>
</dbReference>
<protein>
    <submittedName>
        <fullName evidence="10">S8/S53 family peptidase</fullName>
    </submittedName>
</protein>
<comment type="cofactor">
    <cofactor evidence="1">
        <name>Ca(2+)</name>
        <dbReference type="ChEBI" id="CHEBI:29108"/>
    </cofactor>
</comment>
<evidence type="ECO:0000256" key="5">
    <source>
        <dbReference type="ARBA" id="ARBA00022825"/>
    </source>
</evidence>